<accession>A0ACB9CPQ2</accession>
<dbReference type="EMBL" id="CM042050">
    <property type="protein sequence ID" value="KAI3736206.1"/>
    <property type="molecule type" value="Genomic_DNA"/>
</dbReference>
<comment type="caution">
    <text evidence="1">The sequence shown here is derived from an EMBL/GenBank/DDBJ whole genome shotgun (WGS) entry which is preliminary data.</text>
</comment>
<evidence type="ECO:0000313" key="2">
    <source>
        <dbReference type="Proteomes" id="UP001055879"/>
    </source>
</evidence>
<protein>
    <submittedName>
        <fullName evidence="1">Uncharacterized protein</fullName>
    </submittedName>
</protein>
<sequence>MLVRTNDEVRDGDGVTTVMATGVVGDGDGVPTVRNCHQIHSTQHKVEELSTTFVAGGLLHENSNEVLHGQSHQRQSNNGIRGLGLVHHRNPVDNGRLNQFTIFSDEETKEDFVDPPY</sequence>
<organism evidence="1 2">
    <name type="scientific">Arctium lappa</name>
    <name type="common">Greater burdock</name>
    <name type="synonym">Lappa major</name>
    <dbReference type="NCBI Taxonomy" id="4217"/>
    <lineage>
        <taxon>Eukaryota</taxon>
        <taxon>Viridiplantae</taxon>
        <taxon>Streptophyta</taxon>
        <taxon>Embryophyta</taxon>
        <taxon>Tracheophyta</taxon>
        <taxon>Spermatophyta</taxon>
        <taxon>Magnoliopsida</taxon>
        <taxon>eudicotyledons</taxon>
        <taxon>Gunneridae</taxon>
        <taxon>Pentapetalae</taxon>
        <taxon>asterids</taxon>
        <taxon>campanulids</taxon>
        <taxon>Asterales</taxon>
        <taxon>Asteraceae</taxon>
        <taxon>Carduoideae</taxon>
        <taxon>Cardueae</taxon>
        <taxon>Arctiinae</taxon>
        <taxon>Arctium</taxon>
    </lineage>
</organism>
<reference evidence="2" key="1">
    <citation type="journal article" date="2022" name="Mol. Ecol. Resour.">
        <title>The genomes of chicory, endive, great burdock and yacon provide insights into Asteraceae palaeo-polyploidization history and plant inulin production.</title>
        <authorList>
            <person name="Fan W."/>
            <person name="Wang S."/>
            <person name="Wang H."/>
            <person name="Wang A."/>
            <person name="Jiang F."/>
            <person name="Liu H."/>
            <person name="Zhao H."/>
            <person name="Xu D."/>
            <person name="Zhang Y."/>
        </authorList>
    </citation>
    <scope>NUCLEOTIDE SEQUENCE [LARGE SCALE GENOMIC DNA]</scope>
    <source>
        <strain evidence="2">cv. Niubang</strain>
    </source>
</reference>
<reference evidence="1 2" key="2">
    <citation type="journal article" date="2022" name="Mol. Ecol. Resour.">
        <title>The genomes of chicory, endive, great burdock and yacon provide insights into Asteraceae paleo-polyploidization history and plant inulin production.</title>
        <authorList>
            <person name="Fan W."/>
            <person name="Wang S."/>
            <person name="Wang H."/>
            <person name="Wang A."/>
            <person name="Jiang F."/>
            <person name="Liu H."/>
            <person name="Zhao H."/>
            <person name="Xu D."/>
            <person name="Zhang Y."/>
        </authorList>
    </citation>
    <scope>NUCLEOTIDE SEQUENCE [LARGE SCALE GENOMIC DNA]</scope>
    <source>
        <strain evidence="2">cv. Niubang</strain>
    </source>
</reference>
<keyword evidence="2" id="KW-1185">Reference proteome</keyword>
<proteinExistence type="predicted"/>
<dbReference type="Proteomes" id="UP001055879">
    <property type="component" value="Linkage Group LG04"/>
</dbReference>
<gene>
    <name evidence="1" type="ORF">L6452_15744</name>
</gene>
<name>A0ACB9CPQ2_ARCLA</name>
<evidence type="ECO:0000313" key="1">
    <source>
        <dbReference type="EMBL" id="KAI3736206.1"/>
    </source>
</evidence>